<keyword evidence="3" id="KW-1185">Reference proteome</keyword>
<feature type="domain" description="Glycosyltransferase 2-like" evidence="1">
    <location>
        <begin position="5"/>
        <end position="175"/>
    </location>
</feature>
<evidence type="ECO:0000313" key="2">
    <source>
        <dbReference type="EMBL" id="SEO79497.1"/>
    </source>
</evidence>
<dbReference type="SUPFAM" id="SSF53448">
    <property type="entry name" value="Nucleotide-diphospho-sugar transferases"/>
    <property type="match status" value="2"/>
</dbReference>
<feature type="domain" description="Glycosyltransferase 2-like" evidence="1">
    <location>
        <begin position="336"/>
        <end position="445"/>
    </location>
</feature>
<dbReference type="GO" id="GO:0016740">
    <property type="term" value="F:transferase activity"/>
    <property type="evidence" value="ECO:0007669"/>
    <property type="project" value="UniProtKB-KW"/>
</dbReference>
<dbReference type="Proteomes" id="UP000182975">
    <property type="component" value="Unassembled WGS sequence"/>
</dbReference>
<dbReference type="InterPro" id="IPR029044">
    <property type="entry name" value="Nucleotide-diphossugar_trans"/>
</dbReference>
<reference evidence="3" key="1">
    <citation type="submission" date="2016-10" db="EMBL/GenBank/DDBJ databases">
        <authorList>
            <person name="Varghese N."/>
        </authorList>
    </citation>
    <scope>NUCLEOTIDE SEQUENCE [LARGE SCALE GENOMIC DNA]</scope>
    <source>
        <strain evidence="3">DSM 21843</strain>
    </source>
</reference>
<organism evidence="2 3">
    <name type="scientific">Denitrobacterium detoxificans</name>
    <dbReference type="NCBI Taxonomy" id="79604"/>
    <lineage>
        <taxon>Bacteria</taxon>
        <taxon>Bacillati</taxon>
        <taxon>Actinomycetota</taxon>
        <taxon>Coriobacteriia</taxon>
        <taxon>Eggerthellales</taxon>
        <taxon>Eggerthellaceae</taxon>
        <taxon>Denitrobacterium</taxon>
    </lineage>
</organism>
<proteinExistence type="predicted"/>
<dbReference type="EMBL" id="FOEC01000007">
    <property type="protein sequence ID" value="SEO79497.1"/>
    <property type="molecule type" value="Genomic_DNA"/>
</dbReference>
<dbReference type="Gene3D" id="3.90.550.10">
    <property type="entry name" value="Spore Coat Polysaccharide Biosynthesis Protein SpsA, Chain A"/>
    <property type="match status" value="2"/>
</dbReference>
<dbReference type="AlphaFoldDB" id="A0A1H8SLQ9"/>
<dbReference type="OrthoDB" id="1666828at2"/>
<dbReference type="Pfam" id="PF00535">
    <property type="entry name" value="Glycos_transf_2"/>
    <property type="match status" value="2"/>
</dbReference>
<keyword evidence="2" id="KW-0808">Transferase</keyword>
<evidence type="ECO:0000313" key="3">
    <source>
        <dbReference type="Proteomes" id="UP000182975"/>
    </source>
</evidence>
<sequence>MPKVSILIPVYNAIPYLRQCLDSIKAQTLQDIEVLCINDGSKDDSLAVMNEYAAADSRFKVLDKPNGGYGHSLNYGLDHATGEFIGIVEPDDFIDEHMYEDLLSYQDFGGKPADIVKGSYVQFYDGRNGYGDAVTTSALTEFMPKVPTALTIDDHPGLSSSHPCIWTAIYRRSFLESEGIRFMEPNGAGWADNPFMQETLVAAKRIVWVPKNYYYYRQTNMSSSSFLKDFHIPFDRTREMREVLRRRNASAKIWEALYVREFSYINFVLGECGFSETDPEVHALVLEMLEDMDKDLVLSSKCFAASDIDFYNSFLAAAHAQDNAEPEASEEQPVVSFLVPVLDNRRTMAECLSSLNALEVEHEVICVDCGSHDSSPMICKRVCNTHANVRMLDGAFESVPQGLNAALKASKGRYSMVIDPSMSVDARLSSFIELVAEGSSDIALLDNDMRYVVDALRAANALDAVTVQTEEFVAAMLPAGAESISGFAFDVAHANEYARIYRNDFIREQGLSFDSCDVMGDASFGMRATIAAASIAYGAFNCMSNADRFIEWPLFYLELDEQHQLRSERSASRRRVTPSILKGIEAVGDERYAVSLSNVLASAFAWDIVHTENLEELHACIDEELPAVRACLERLGNEYCWHRPRDHRVYELLAKGGVEEFLEDRMLYKDYVLRLDEQALADMKDSPTMRLGTKLAHAGRIVMPRKAIAAVKNAFRK</sequence>
<dbReference type="RefSeq" id="WP_066661868.1">
    <property type="nucleotide sequence ID" value="NZ_CP011402.1"/>
</dbReference>
<accession>A0A1H8SLQ9</accession>
<dbReference type="CDD" id="cd00761">
    <property type="entry name" value="Glyco_tranf_GTA_type"/>
    <property type="match status" value="1"/>
</dbReference>
<evidence type="ECO:0000259" key="1">
    <source>
        <dbReference type="Pfam" id="PF00535"/>
    </source>
</evidence>
<gene>
    <name evidence="2" type="ORF">SAMN02910314_01215</name>
</gene>
<name>A0A1H8SLQ9_9ACTN</name>
<dbReference type="InterPro" id="IPR001173">
    <property type="entry name" value="Glyco_trans_2-like"/>
</dbReference>
<dbReference type="PANTHER" id="PTHR22916">
    <property type="entry name" value="GLYCOSYLTRANSFERASE"/>
    <property type="match status" value="1"/>
</dbReference>
<dbReference type="PANTHER" id="PTHR22916:SF3">
    <property type="entry name" value="UDP-GLCNAC:BETAGAL BETA-1,3-N-ACETYLGLUCOSAMINYLTRANSFERASE-LIKE PROTEIN 1"/>
    <property type="match status" value="1"/>
</dbReference>
<protein>
    <submittedName>
        <fullName evidence="2">Glycosyl transferase family 2</fullName>
    </submittedName>
</protein>